<keyword evidence="1" id="KW-0472">Membrane</keyword>
<protein>
    <recommendedName>
        <fullName evidence="4">TM2 domain-containing protein</fullName>
    </recommendedName>
</protein>
<dbReference type="Proteomes" id="UP000559626">
    <property type="component" value="Unassembled WGS sequence"/>
</dbReference>
<evidence type="ECO:0008006" key="4">
    <source>
        <dbReference type="Google" id="ProtNLM"/>
    </source>
</evidence>
<feature type="transmembrane region" description="Helical" evidence="1">
    <location>
        <begin position="114"/>
        <end position="135"/>
    </location>
</feature>
<gene>
    <name evidence="2" type="ORF">HHL22_13550</name>
</gene>
<name>A0A7Y0AF90_9BACT</name>
<comment type="caution">
    <text evidence="2">The sequence shown here is derived from an EMBL/GenBank/DDBJ whole genome shotgun (WGS) entry which is preliminary data.</text>
</comment>
<organism evidence="2 3">
    <name type="scientific">Hymenobacter polaris</name>
    <dbReference type="NCBI Taxonomy" id="2682546"/>
    <lineage>
        <taxon>Bacteria</taxon>
        <taxon>Pseudomonadati</taxon>
        <taxon>Bacteroidota</taxon>
        <taxon>Cytophagia</taxon>
        <taxon>Cytophagales</taxon>
        <taxon>Hymenobacteraceae</taxon>
        <taxon>Hymenobacter</taxon>
    </lineage>
</organism>
<accession>A0A7Y0AF90</accession>
<evidence type="ECO:0000256" key="1">
    <source>
        <dbReference type="SAM" id="Phobius"/>
    </source>
</evidence>
<dbReference type="AlphaFoldDB" id="A0A7Y0AF90"/>
<keyword evidence="3" id="KW-1185">Reference proteome</keyword>
<feature type="transmembrane region" description="Helical" evidence="1">
    <location>
        <begin position="142"/>
        <end position="162"/>
    </location>
</feature>
<keyword evidence="1" id="KW-1133">Transmembrane helix</keyword>
<sequence>MLPLVSADTLPAATLLRPSTAAHLHQLPTGRRPRAAAGLATATRAPRKLLRVLAAGGATSAPARQQPLPAGEPVRNRSRGIALLLAVVPLLFGLPLGLYHFYLGYTGRGLGSLGLGLLAFVLVTIGFVGSFGLLFGGTSGGLFTLFVIGAVIFYALIIQQLVDAVRIILGDLKPQNGEYYPRFFQTRPAADAAPPSH</sequence>
<reference evidence="2 3" key="1">
    <citation type="submission" date="2020-04" db="EMBL/GenBank/DDBJ databases">
        <title>Hymenobacter polaris sp. nov., isolated from Arctic soil.</title>
        <authorList>
            <person name="Dahal R.H."/>
        </authorList>
    </citation>
    <scope>NUCLEOTIDE SEQUENCE [LARGE SCALE GENOMIC DNA]</scope>
    <source>
        <strain evidence="2 3">RP-2-7</strain>
    </source>
</reference>
<evidence type="ECO:0000313" key="2">
    <source>
        <dbReference type="EMBL" id="NML66232.1"/>
    </source>
</evidence>
<keyword evidence="1" id="KW-0812">Transmembrane</keyword>
<proteinExistence type="predicted"/>
<feature type="transmembrane region" description="Helical" evidence="1">
    <location>
        <begin position="81"/>
        <end position="102"/>
    </location>
</feature>
<evidence type="ECO:0000313" key="3">
    <source>
        <dbReference type="Proteomes" id="UP000559626"/>
    </source>
</evidence>
<dbReference type="EMBL" id="JABBGH010000002">
    <property type="protein sequence ID" value="NML66232.1"/>
    <property type="molecule type" value="Genomic_DNA"/>
</dbReference>
<dbReference type="RefSeq" id="WP_169531892.1">
    <property type="nucleotide sequence ID" value="NZ_JABBGH010000002.1"/>
</dbReference>